<accession>A0ABD3H1G9</accession>
<dbReference type="InterPro" id="IPR036291">
    <property type="entry name" value="NAD(P)-bd_dom_sf"/>
</dbReference>
<dbReference type="Pfam" id="PF13460">
    <property type="entry name" value="NAD_binding_10"/>
    <property type="match status" value="1"/>
</dbReference>
<dbReference type="PANTHER" id="PTHR12126">
    <property type="entry name" value="NADH-UBIQUINONE OXIDOREDUCTASE 39 KDA SUBUNIT-RELATED"/>
    <property type="match status" value="1"/>
</dbReference>
<dbReference type="InterPro" id="IPR016040">
    <property type="entry name" value="NAD(P)-bd_dom"/>
</dbReference>
<evidence type="ECO:0000313" key="3">
    <source>
        <dbReference type="Proteomes" id="UP001633002"/>
    </source>
</evidence>
<feature type="domain" description="NAD(P)-binding" evidence="1">
    <location>
        <begin position="70"/>
        <end position="216"/>
    </location>
</feature>
<evidence type="ECO:0000313" key="2">
    <source>
        <dbReference type="EMBL" id="KAL3685088.1"/>
    </source>
</evidence>
<dbReference type="PANTHER" id="PTHR12126:SF16">
    <property type="entry name" value="MIOREX COMPLEX COMPONENT 2"/>
    <property type="match status" value="1"/>
</dbReference>
<gene>
    <name evidence="2" type="ORF">R1sor_003110</name>
</gene>
<protein>
    <recommendedName>
        <fullName evidence="1">NAD(P)-binding domain-containing protein</fullName>
    </recommendedName>
</protein>
<comment type="caution">
    <text evidence="2">The sequence shown here is derived from an EMBL/GenBank/DDBJ whole genome shotgun (WGS) entry which is preliminary data.</text>
</comment>
<dbReference type="InterPro" id="IPR051207">
    <property type="entry name" value="ComplexI_NDUFA9_subunit"/>
</dbReference>
<dbReference type="Gene3D" id="3.40.50.720">
    <property type="entry name" value="NAD(P)-binding Rossmann-like Domain"/>
    <property type="match status" value="1"/>
</dbReference>
<keyword evidence="3" id="KW-1185">Reference proteome</keyword>
<dbReference type="Proteomes" id="UP001633002">
    <property type="component" value="Unassembled WGS sequence"/>
</dbReference>
<dbReference type="AlphaFoldDB" id="A0ABD3H1G9"/>
<reference evidence="2 3" key="1">
    <citation type="submission" date="2024-09" db="EMBL/GenBank/DDBJ databases">
        <title>Chromosome-scale assembly of Riccia sorocarpa.</title>
        <authorList>
            <person name="Paukszto L."/>
        </authorList>
    </citation>
    <scope>NUCLEOTIDE SEQUENCE [LARGE SCALE GENOMIC DNA]</scope>
    <source>
        <strain evidence="2">LP-2024</strain>
        <tissue evidence="2">Aerial parts of the thallus</tissue>
    </source>
</reference>
<evidence type="ECO:0000259" key="1">
    <source>
        <dbReference type="Pfam" id="PF13460"/>
    </source>
</evidence>
<dbReference type="SUPFAM" id="SSF51735">
    <property type="entry name" value="NAD(P)-binding Rossmann-fold domains"/>
    <property type="match status" value="1"/>
</dbReference>
<dbReference type="EMBL" id="JBJQOH010000006">
    <property type="protein sequence ID" value="KAL3685088.1"/>
    <property type="molecule type" value="Genomic_DNA"/>
</dbReference>
<name>A0ABD3H1G9_9MARC</name>
<organism evidence="2 3">
    <name type="scientific">Riccia sorocarpa</name>
    <dbReference type="NCBI Taxonomy" id="122646"/>
    <lineage>
        <taxon>Eukaryota</taxon>
        <taxon>Viridiplantae</taxon>
        <taxon>Streptophyta</taxon>
        <taxon>Embryophyta</taxon>
        <taxon>Marchantiophyta</taxon>
        <taxon>Marchantiopsida</taxon>
        <taxon>Marchantiidae</taxon>
        <taxon>Marchantiales</taxon>
        <taxon>Ricciaceae</taxon>
        <taxon>Riccia</taxon>
    </lineage>
</organism>
<proteinExistence type="predicted"/>
<sequence length="321" mass="34676">MAARYLKNQRLPAIRLWQSTMISSENAGGRAISTSSSRLLETVNSTPNLKVEEAETVEKPKERTRILVLGGNGFVGTHVCKEALERGLPVVSLSRSGRPRVTESWVNDVTWLRGSLFETEQWKDHLSEVTAVVSCVGGFGSNAQMRKINGDANIAAIDAAAEKGVNRFVYISAADMGLPSFVLSGYYEGKKAAEDALRSKFPYSGVILRPGFIHGNRKVGSMSIPLSAIGTPLELVMRYLKPATQLPLIGPLLIPPVKVTAVAKAAVRAAVDNAVPPGVLDVWGIMRLGDRTYVSRLILTLVCQERSFTGVTRPSGPCQVC</sequence>